<proteinExistence type="predicted"/>
<gene>
    <name evidence="1" type="ORF">CC030809_00103</name>
</gene>
<protein>
    <submittedName>
        <fullName evidence="1">Uncharacterized protein</fullName>
    </submittedName>
</protein>
<evidence type="ECO:0000313" key="1">
    <source>
        <dbReference type="EMBL" id="QLF86159.1"/>
    </source>
</evidence>
<sequence length="56" mass="6342">MTEMTFYVMFSSEELTEPDYIGPFYKLEDAEDYADHQNQGLANNGIPGWVASYGVV</sequence>
<accession>A0A7D5FUC8</accession>
<evidence type="ECO:0000313" key="2">
    <source>
        <dbReference type="Proteomes" id="UP000510897"/>
    </source>
</evidence>
<organism evidence="1 2">
    <name type="scientific">Synechococcus phage S-CAM7</name>
    <dbReference type="NCBI Taxonomy" id="1883368"/>
    <lineage>
        <taxon>Viruses</taxon>
        <taxon>Duplodnaviria</taxon>
        <taxon>Heunggongvirae</taxon>
        <taxon>Uroviricota</taxon>
        <taxon>Caudoviricetes</taxon>
        <taxon>Pantevenvirales</taxon>
        <taxon>Kyanoviridae</taxon>
        <taxon>Mazuvirus</taxon>
        <taxon>Mazuvirus scam7</taxon>
    </lineage>
</organism>
<reference evidence="1 2" key="2">
    <citation type="submission" date="2020-07" db="EMBL/GenBank/DDBJ databases">
        <title>Signatures of coevolution in a cyanophage population.</title>
        <authorList>
            <person name="Abebe J."/>
        </authorList>
    </citation>
    <scope>NUCLEOTIDE SEQUENCE [LARGE SCALE GENOMIC DNA]</scope>
    <source>
        <strain evidence="1">0809CC03</strain>
    </source>
</reference>
<reference evidence="1 2" key="1">
    <citation type="submission" date="2020-06" db="EMBL/GenBank/DDBJ databases">
        <authorList>
            <person name="Puxty R.J."/>
            <person name="Weihe C."/>
            <person name="Marston M.F."/>
            <person name="Martiny J.B.H."/>
        </authorList>
    </citation>
    <scope>NUCLEOTIDE SEQUENCE [LARGE SCALE GENOMIC DNA]</scope>
    <source>
        <strain evidence="1">0809CC03</strain>
    </source>
</reference>
<dbReference type="Proteomes" id="UP000510897">
    <property type="component" value="Segment"/>
</dbReference>
<dbReference type="EMBL" id="MT586120">
    <property type="protein sequence ID" value="QLF86159.1"/>
    <property type="molecule type" value="Genomic_DNA"/>
</dbReference>
<name>A0A7D5FUC8_9CAUD</name>